<dbReference type="EMBL" id="FQZF01000035">
    <property type="protein sequence ID" value="SHK17912.1"/>
    <property type="molecule type" value="Genomic_DNA"/>
</dbReference>
<evidence type="ECO:0000256" key="4">
    <source>
        <dbReference type="ARBA" id="ARBA00022723"/>
    </source>
</evidence>
<evidence type="ECO:0000256" key="6">
    <source>
        <dbReference type="ARBA" id="ARBA00022982"/>
    </source>
</evidence>
<comment type="subcellular location">
    <subcellularLocation>
        <location evidence="1">Periplasm</location>
    </subcellularLocation>
</comment>
<dbReference type="GO" id="GO:0042597">
    <property type="term" value="C:periplasmic space"/>
    <property type="evidence" value="ECO:0007669"/>
    <property type="project" value="UniProtKB-SubCell"/>
</dbReference>
<dbReference type="OrthoDB" id="7510199at2"/>
<evidence type="ECO:0000256" key="5">
    <source>
        <dbReference type="ARBA" id="ARBA00022764"/>
    </source>
</evidence>
<dbReference type="Proteomes" id="UP000184387">
    <property type="component" value="Unassembled WGS sequence"/>
</dbReference>
<dbReference type="InterPro" id="IPR001235">
    <property type="entry name" value="Copper_blue_Plastocyanin"/>
</dbReference>
<dbReference type="GO" id="GO:0009055">
    <property type="term" value="F:electron transfer activity"/>
    <property type="evidence" value="ECO:0007669"/>
    <property type="project" value="InterPro"/>
</dbReference>
<evidence type="ECO:0000256" key="8">
    <source>
        <dbReference type="NCBIfam" id="TIGR02375"/>
    </source>
</evidence>
<feature type="domain" description="Blue (type 1) copper" evidence="10">
    <location>
        <begin position="32"/>
        <end position="116"/>
    </location>
</feature>
<evidence type="ECO:0000256" key="2">
    <source>
        <dbReference type="ARBA" id="ARBA00016984"/>
    </source>
</evidence>
<dbReference type="Pfam" id="PF00127">
    <property type="entry name" value="Copper-bind"/>
    <property type="match status" value="1"/>
</dbReference>
<dbReference type="InterPro" id="IPR012745">
    <property type="entry name" value="Pseudoazurin"/>
</dbReference>
<keyword evidence="7 9" id="KW-0186">Copper</keyword>
<dbReference type="PROSITE" id="PS00196">
    <property type="entry name" value="COPPER_BLUE"/>
    <property type="match status" value="1"/>
</dbReference>
<dbReference type="Gene3D" id="2.60.40.420">
    <property type="entry name" value="Cupredoxins - blue copper proteins"/>
    <property type="match status" value="1"/>
</dbReference>
<dbReference type="STRING" id="198092.SAMN02745194_04362"/>
<keyword evidence="4 9" id="KW-0479">Metal-binding</keyword>
<sequence length="151" mass="16346">MRSATRVMAGLLMAATVMIGGARAAEYEVRMLDRGEAGMMVFEPSTLRIAPGDSVRFRATQPGHSAESIPSMTPEGAPLFKGRLNEEITVTFDRPGIYGYQCKPHYAMGMVGVIMVGEGEAARANLEAARGVSHPPRARARFQRMFQGLAD</sequence>
<gene>
    <name evidence="11" type="ORF">SAMN02745194_04362</name>
</gene>
<dbReference type="SUPFAM" id="SSF49503">
    <property type="entry name" value="Cupredoxins"/>
    <property type="match status" value="1"/>
</dbReference>
<evidence type="ECO:0000256" key="1">
    <source>
        <dbReference type="ARBA" id="ARBA00004418"/>
    </source>
</evidence>
<keyword evidence="3" id="KW-0813">Transport</keyword>
<comment type="cofactor">
    <cofactor evidence="9">
        <name>Cu cation</name>
        <dbReference type="ChEBI" id="CHEBI:23378"/>
    </cofactor>
    <text evidence="9">Binds 1 copper ion per subunit.</text>
</comment>
<dbReference type="PRINTS" id="PR00155">
    <property type="entry name" value="AMICYANIN"/>
</dbReference>
<feature type="binding site" evidence="9">
    <location>
        <position position="64"/>
    </location>
    <ligand>
        <name>Cu cation</name>
        <dbReference type="ChEBI" id="CHEBI:23378"/>
    </ligand>
</feature>
<evidence type="ECO:0000313" key="12">
    <source>
        <dbReference type="Proteomes" id="UP000184387"/>
    </source>
</evidence>
<dbReference type="GO" id="GO:0005507">
    <property type="term" value="F:copper ion binding"/>
    <property type="evidence" value="ECO:0007669"/>
    <property type="project" value="UniProtKB-UniRule"/>
</dbReference>
<keyword evidence="6" id="KW-0249">Electron transport</keyword>
<dbReference type="InterPro" id="IPR000923">
    <property type="entry name" value="BlueCu_1"/>
</dbReference>
<dbReference type="RefSeq" id="WP_073138809.1">
    <property type="nucleotide sequence ID" value="NZ_FQZF01000035.1"/>
</dbReference>
<evidence type="ECO:0000256" key="7">
    <source>
        <dbReference type="ARBA" id="ARBA00023008"/>
    </source>
</evidence>
<evidence type="ECO:0000256" key="9">
    <source>
        <dbReference type="PIRSR" id="PIRSR602386-1"/>
    </source>
</evidence>
<feature type="binding site" evidence="9">
    <location>
        <position position="110"/>
    </location>
    <ligand>
        <name>Cu cation</name>
        <dbReference type="ChEBI" id="CHEBI:23378"/>
    </ligand>
</feature>
<evidence type="ECO:0000256" key="3">
    <source>
        <dbReference type="ARBA" id="ARBA00022448"/>
    </source>
</evidence>
<organism evidence="11 12">
    <name type="scientific">Muricoccus roseus</name>
    <dbReference type="NCBI Taxonomy" id="198092"/>
    <lineage>
        <taxon>Bacteria</taxon>
        <taxon>Pseudomonadati</taxon>
        <taxon>Pseudomonadota</taxon>
        <taxon>Alphaproteobacteria</taxon>
        <taxon>Acetobacterales</taxon>
        <taxon>Roseomonadaceae</taxon>
        <taxon>Muricoccus</taxon>
    </lineage>
</organism>
<dbReference type="AlphaFoldDB" id="A0A1M6QCE1"/>
<name>A0A1M6QCE1_9PROT</name>
<evidence type="ECO:0000313" key="11">
    <source>
        <dbReference type="EMBL" id="SHK17912.1"/>
    </source>
</evidence>
<reference evidence="11 12" key="1">
    <citation type="submission" date="2016-11" db="EMBL/GenBank/DDBJ databases">
        <authorList>
            <person name="Jaros S."/>
            <person name="Januszkiewicz K."/>
            <person name="Wedrychowicz H."/>
        </authorList>
    </citation>
    <scope>NUCLEOTIDE SEQUENCE [LARGE SCALE GENOMIC DNA]</scope>
    <source>
        <strain evidence="11 12">DSM 14916</strain>
    </source>
</reference>
<dbReference type="NCBIfam" id="TIGR02375">
    <property type="entry name" value="pseudoazurin"/>
    <property type="match status" value="1"/>
</dbReference>
<dbReference type="InterPro" id="IPR008972">
    <property type="entry name" value="Cupredoxin"/>
</dbReference>
<protein>
    <recommendedName>
        <fullName evidence="2 8">Pseudoazurin</fullName>
    </recommendedName>
</protein>
<accession>A0A1M6QCE1</accession>
<feature type="binding site" evidence="9">
    <location>
        <position position="105"/>
    </location>
    <ligand>
        <name>Cu cation</name>
        <dbReference type="ChEBI" id="CHEBI:23378"/>
    </ligand>
</feature>
<keyword evidence="5" id="KW-0574">Periplasm</keyword>
<dbReference type="CDD" id="cd04218">
    <property type="entry name" value="Pseudoazurin"/>
    <property type="match status" value="1"/>
</dbReference>
<feature type="binding site" evidence="9">
    <location>
        <position position="102"/>
    </location>
    <ligand>
        <name>Cu cation</name>
        <dbReference type="ChEBI" id="CHEBI:23378"/>
    </ligand>
</feature>
<evidence type="ECO:0000259" key="10">
    <source>
        <dbReference type="Pfam" id="PF00127"/>
    </source>
</evidence>
<dbReference type="PRINTS" id="PR00156">
    <property type="entry name" value="COPPERBLUE"/>
</dbReference>
<proteinExistence type="predicted"/>
<dbReference type="InterPro" id="IPR002386">
    <property type="entry name" value="Amicyanin/Pseudoazurin"/>
</dbReference>
<keyword evidence="12" id="KW-1185">Reference proteome</keyword>
<dbReference type="InterPro" id="IPR028871">
    <property type="entry name" value="BlueCu_1_BS"/>
</dbReference>